<evidence type="ECO:0000256" key="3">
    <source>
        <dbReference type="SAM" id="SignalP"/>
    </source>
</evidence>
<feature type="compositionally biased region" description="Polar residues" evidence="1">
    <location>
        <begin position="148"/>
        <end position="166"/>
    </location>
</feature>
<dbReference type="Gene3D" id="3.10.450.240">
    <property type="match status" value="1"/>
</dbReference>
<keyword evidence="2" id="KW-1133">Transmembrane helix</keyword>
<organism evidence="5 6">
    <name type="scientific">Limnobacter litoralis</name>
    <dbReference type="NCBI Taxonomy" id="481366"/>
    <lineage>
        <taxon>Bacteria</taxon>
        <taxon>Pseudomonadati</taxon>
        <taxon>Pseudomonadota</taxon>
        <taxon>Betaproteobacteria</taxon>
        <taxon>Burkholderiales</taxon>
        <taxon>Burkholderiaceae</taxon>
        <taxon>Limnobacter</taxon>
    </lineage>
</organism>
<evidence type="ECO:0000313" key="5">
    <source>
        <dbReference type="EMBL" id="GLR26843.1"/>
    </source>
</evidence>
<comment type="caution">
    <text evidence="5">The sequence shown here is derived from an EMBL/GenBank/DDBJ whole genome shotgun (WGS) entry which is preliminary data.</text>
</comment>
<keyword evidence="6" id="KW-1185">Reference proteome</keyword>
<feature type="transmembrane region" description="Helical" evidence="2">
    <location>
        <begin position="84"/>
        <end position="106"/>
    </location>
</feature>
<feature type="transmembrane region" description="Helical" evidence="2">
    <location>
        <begin position="113"/>
        <end position="131"/>
    </location>
</feature>
<evidence type="ECO:0000259" key="4">
    <source>
        <dbReference type="SMART" id="SM00978"/>
    </source>
</evidence>
<dbReference type="SMART" id="SM00978">
    <property type="entry name" value="Tim44"/>
    <property type="match status" value="1"/>
</dbReference>
<feature type="compositionally biased region" description="Low complexity" evidence="1">
    <location>
        <begin position="48"/>
        <end position="70"/>
    </location>
</feature>
<dbReference type="PANTHER" id="PTHR41542">
    <property type="entry name" value="BLL5807 PROTEIN"/>
    <property type="match status" value="1"/>
</dbReference>
<feature type="region of interest" description="Disordered" evidence="1">
    <location>
        <begin position="141"/>
        <end position="186"/>
    </location>
</feature>
<accession>A0ABQ5YQQ1</accession>
<evidence type="ECO:0000256" key="1">
    <source>
        <dbReference type="SAM" id="MobiDB-lite"/>
    </source>
</evidence>
<dbReference type="SUPFAM" id="SSF54427">
    <property type="entry name" value="NTF2-like"/>
    <property type="match status" value="1"/>
</dbReference>
<proteinExistence type="predicted"/>
<keyword evidence="3" id="KW-0732">Signal</keyword>
<dbReference type="EMBL" id="BSOJ01000019">
    <property type="protein sequence ID" value="GLR26843.1"/>
    <property type="molecule type" value="Genomic_DNA"/>
</dbReference>
<dbReference type="Pfam" id="PF04280">
    <property type="entry name" value="Tim44"/>
    <property type="match status" value="1"/>
</dbReference>
<dbReference type="RefSeq" id="WP_284281519.1">
    <property type="nucleotide sequence ID" value="NZ_BSOJ01000019.1"/>
</dbReference>
<feature type="domain" description="Tim44-like" evidence="4">
    <location>
        <begin position="182"/>
        <end position="314"/>
    </location>
</feature>
<keyword evidence="2" id="KW-0472">Membrane</keyword>
<gene>
    <name evidence="5" type="ORF">GCM10007875_19330</name>
</gene>
<evidence type="ECO:0000313" key="6">
    <source>
        <dbReference type="Proteomes" id="UP001156664"/>
    </source>
</evidence>
<dbReference type="Proteomes" id="UP001156664">
    <property type="component" value="Unassembled WGS sequence"/>
</dbReference>
<dbReference type="PANTHER" id="PTHR41542:SF1">
    <property type="entry name" value="BLL5807 PROTEIN"/>
    <property type="match status" value="1"/>
</dbReference>
<dbReference type="InterPro" id="IPR032710">
    <property type="entry name" value="NTF2-like_dom_sf"/>
</dbReference>
<feature type="signal peptide" evidence="3">
    <location>
        <begin position="1"/>
        <end position="27"/>
    </location>
</feature>
<sequence>MGRRQVWLSVMLAVFLLGSAADQVALAKRLGGGSSIGRTAPSYSKRVAPAPSGSTAPSNSTSTAPKTAPQPSTPAPAQPARSRFLGPLAGIAAGIGLAALFSHLGFGAGLSSVLSTLLMVVLAVWLFSLLVRRVMGNSLQQPGLRPASQGQNSSPMNSSTNTQFGSAFNAPTFEPAAPEPEPEGGLVKSLPAGFDESAFIAQVKKFYITMQALFDRADMVELHKYCTDDVLRALEQEIKAQRPAGGQQTDVVTLNAELIGFELDVDEEIATVHFSGHVREEAGEPAEQFEELWTLVRPVAPAAGAGWLLAGVHSL</sequence>
<protein>
    <submittedName>
        <fullName evidence="5">Transporter</fullName>
    </submittedName>
</protein>
<keyword evidence="2" id="KW-0812">Transmembrane</keyword>
<name>A0ABQ5YQQ1_9BURK</name>
<reference evidence="6" key="1">
    <citation type="journal article" date="2019" name="Int. J. Syst. Evol. Microbiol.">
        <title>The Global Catalogue of Microorganisms (GCM) 10K type strain sequencing project: providing services to taxonomists for standard genome sequencing and annotation.</title>
        <authorList>
            <consortium name="The Broad Institute Genomics Platform"/>
            <consortium name="The Broad Institute Genome Sequencing Center for Infectious Disease"/>
            <person name="Wu L."/>
            <person name="Ma J."/>
        </authorList>
    </citation>
    <scope>NUCLEOTIDE SEQUENCE [LARGE SCALE GENOMIC DNA]</scope>
    <source>
        <strain evidence="6">NBRC 105857</strain>
    </source>
</reference>
<evidence type="ECO:0000256" key="2">
    <source>
        <dbReference type="SAM" id="Phobius"/>
    </source>
</evidence>
<feature type="region of interest" description="Disordered" evidence="1">
    <location>
        <begin position="41"/>
        <end position="81"/>
    </location>
</feature>
<dbReference type="InterPro" id="IPR007379">
    <property type="entry name" value="Tim44-like_dom"/>
</dbReference>
<feature type="chain" id="PRO_5046853825" evidence="3">
    <location>
        <begin position="28"/>
        <end position="315"/>
    </location>
</feature>